<evidence type="ECO:0000313" key="2">
    <source>
        <dbReference type="EnsemblPlants" id="PNT68136"/>
    </source>
</evidence>
<protein>
    <submittedName>
        <fullName evidence="1 2">Uncharacterized protein</fullName>
    </submittedName>
</protein>
<name>A0A2K2D1H1_BRADI</name>
<reference evidence="1 2" key="1">
    <citation type="journal article" date="2010" name="Nature">
        <title>Genome sequencing and analysis of the model grass Brachypodium distachyon.</title>
        <authorList>
            <consortium name="International Brachypodium Initiative"/>
        </authorList>
    </citation>
    <scope>NUCLEOTIDE SEQUENCE [LARGE SCALE GENOMIC DNA]</scope>
    <source>
        <strain evidence="1 2">Bd21</strain>
    </source>
</reference>
<dbReference type="Proteomes" id="UP000008810">
    <property type="component" value="Chromosome 3"/>
</dbReference>
<dbReference type="Gramene" id="PNT68136">
    <property type="protein sequence ID" value="PNT68136"/>
    <property type="gene ID" value="BRADI_3g36467v3"/>
</dbReference>
<evidence type="ECO:0000313" key="1">
    <source>
        <dbReference type="EMBL" id="PNT68136.1"/>
    </source>
</evidence>
<dbReference type="EnsemblPlants" id="PNT68136">
    <property type="protein sequence ID" value="PNT68136"/>
    <property type="gene ID" value="BRADI_3g36467v3"/>
</dbReference>
<keyword evidence="3" id="KW-1185">Reference proteome</keyword>
<gene>
    <name evidence="1" type="ORF">BRADI_3g36467v3</name>
</gene>
<accession>A0A2K2D1H1</accession>
<dbReference type="EMBL" id="CM000882">
    <property type="protein sequence ID" value="PNT68136.1"/>
    <property type="molecule type" value="Genomic_DNA"/>
</dbReference>
<evidence type="ECO:0000313" key="3">
    <source>
        <dbReference type="Proteomes" id="UP000008810"/>
    </source>
</evidence>
<organism evidence="1">
    <name type="scientific">Brachypodium distachyon</name>
    <name type="common">Purple false brome</name>
    <name type="synonym">Trachynia distachya</name>
    <dbReference type="NCBI Taxonomy" id="15368"/>
    <lineage>
        <taxon>Eukaryota</taxon>
        <taxon>Viridiplantae</taxon>
        <taxon>Streptophyta</taxon>
        <taxon>Embryophyta</taxon>
        <taxon>Tracheophyta</taxon>
        <taxon>Spermatophyta</taxon>
        <taxon>Magnoliopsida</taxon>
        <taxon>Liliopsida</taxon>
        <taxon>Poales</taxon>
        <taxon>Poaceae</taxon>
        <taxon>BOP clade</taxon>
        <taxon>Pooideae</taxon>
        <taxon>Stipodae</taxon>
        <taxon>Brachypodieae</taxon>
        <taxon>Brachypodium</taxon>
    </lineage>
</organism>
<dbReference type="AlphaFoldDB" id="A0A2K2D1H1"/>
<sequence>MPATIVYGENVEERHRWKPSIRCRSTMVGTKGYLATTSHWSSVSDCVSVSQLNLLG</sequence>
<reference evidence="1" key="2">
    <citation type="submission" date="2017-06" db="EMBL/GenBank/DDBJ databases">
        <title>WGS assembly of Brachypodium distachyon.</title>
        <authorList>
            <consortium name="The International Brachypodium Initiative"/>
            <person name="Lucas S."/>
            <person name="Harmon-Smith M."/>
            <person name="Lail K."/>
            <person name="Tice H."/>
            <person name="Grimwood J."/>
            <person name="Bruce D."/>
            <person name="Barry K."/>
            <person name="Shu S."/>
            <person name="Lindquist E."/>
            <person name="Wang M."/>
            <person name="Pitluck S."/>
            <person name="Vogel J.P."/>
            <person name="Garvin D.F."/>
            <person name="Mockler T.C."/>
            <person name="Schmutz J."/>
            <person name="Rokhsar D."/>
            <person name="Bevan M.W."/>
        </authorList>
    </citation>
    <scope>NUCLEOTIDE SEQUENCE</scope>
    <source>
        <strain evidence="1">Bd21</strain>
    </source>
</reference>
<proteinExistence type="predicted"/>
<reference evidence="2" key="3">
    <citation type="submission" date="2018-08" db="UniProtKB">
        <authorList>
            <consortium name="EnsemblPlants"/>
        </authorList>
    </citation>
    <scope>IDENTIFICATION</scope>
    <source>
        <strain evidence="2">cv. Bd21</strain>
    </source>
</reference>
<dbReference type="InParanoid" id="A0A2K2D1H1"/>